<evidence type="ECO:0000313" key="2">
    <source>
        <dbReference type="EMBL" id="KAF1911011.1"/>
    </source>
</evidence>
<reference evidence="2" key="1">
    <citation type="journal article" date="2020" name="Stud. Mycol.">
        <title>101 Dothideomycetes genomes: a test case for predicting lifestyles and emergence of pathogens.</title>
        <authorList>
            <person name="Haridas S."/>
            <person name="Albert R."/>
            <person name="Binder M."/>
            <person name="Bloem J."/>
            <person name="Labutti K."/>
            <person name="Salamov A."/>
            <person name="Andreopoulos B."/>
            <person name="Baker S."/>
            <person name="Barry K."/>
            <person name="Bills G."/>
            <person name="Bluhm B."/>
            <person name="Cannon C."/>
            <person name="Castanera R."/>
            <person name="Culley D."/>
            <person name="Daum C."/>
            <person name="Ezra D."/>
            <person name="Gonzalez J."/>
            <person name="Henrissat B."/>
            <person name="Kuo A."/>
            <person name="Liang C."/>
            <person name="Lipzen A."/>
            <person name="Lutzoni F."/>
            <person name="Magnuson J."/>
            <person name="Mondo S."/>
            <person name="Nolan M."/>
            <person name="Ohm R."/>
            <person name="Pangilinan J."/>
            <person name="Park H.-J."/>
            <person name="Ramirez L."/>
            <person name="Alfaro M."/>
            <person name="Sun H."/>
            <person name="Tritt A."/>
            <person name="Yoshinaga Y."/>
            <person name="Zwiers L.-H."/>
            <person name="Turgeon B."/>
            <person name="Goodwin S."/>
            <person name="Spatafora J."/>
            <person name="Crous P."/>
            <person name="Grigoriev I."/>
        </authorList>
    </citation>
    <scope>NUCLEOTIDE SEQUENCE</scope>
    <source>
        <strain evidence="2">HMLAC05119</strain>
    </source>
</reference>
<dbReference type="Proteomes" id="UP000800096">
    <property type="component" value="Unassembled WGS sequence"/>
</dbReference>
<organism evidence="2 3">
    <name type="scientific">Ampelomyces quisqualis</name>
    <name type="common">Powdery mildew agent</name>
    <dbReference type="NCBI Taxonomy" id="50730"/>
    <lineage>
        <taxon>Eukaryota</taxon>
        <taxon>Fungi</taxon>
        <taxon>Dikarya</taxon>
        <taxon>Ascomycota</taxon>
        <taxon>Pezizomycotina</taxon>
        <taxon>Dothideomycetes</taxon>
        <taxon>Pleosporomycetidae</taxon>
        <taxon>Pleosporales</taxon>
        <taxon>Pleosporineae</taxon>
        <taxon>Phaeosphaeriaceae</taxon>
        <taxon>Ampelomyces</taxon>
    </lineage>
</organism>
<evidence type="ECO:0000313" key="3">
    <source>
        <dbReference type="Proteomes" id="UP000800096"/>
    </source>
</evidence>
<feature type="compositionally biased region" description="Basic and acidic residues" evidence="1">
    <location>
        <begin position="97"/>
        <end position="114"/>
    </location>
</feature>
<protein>
    <submittedName>
        <fullName evidence="2">Uncharacterized protein</fullName>
    </submittedName>
</protein>
<proteinExistence type="predicted"/>
<feature type="compositionally biased region" description="Polar residues" evidence="1">
    <location>
        <begin position="142"/>
        <end position="152"/>
    </location>
</feature>
<name>A0A6A5Q4K0_AMPQU</name>
<keyword evidence="3" id="KW-1185">Reference proteome</keyword>
<sequence length="386" mass="43267">MSRRQLVAVEAYHIIANIIIETRYCQPKVAYTKMNMTASCSRLAFVPPQRIRLRLCDHGPFALDVLRASPYFADVEESVKTGLGDCLHTAHRRENIRARRDDIRSGNRQLDSRSTRTRTQRHGPAPVGEASRMVRQERRESNTMCPPSTSFQSGLAFARSSSTSTASIPSSRIPETSSVLFPDRQPTCAQVIISTPSNRAWECRTKEMHNLELYSAVCNCAQLLNISFMRQLPRTCAHSTYADGHHIEQCCAPSASRRAYRHVALDCSMCSNPHFTLAAVGILGWRMFGSHSKGSLPPQRRLHFAAYTLTQHSPFGSLRRNRPYPTSTPATTISSYLGNDLLRGSIRDTTTCRVKPKYLGLSETLGHEHPARKDIVETDAARDHDL</sequence>
<gene>
    <name evidence="2" type="ORF">BDU57DRAFT_533791</name>
</gene>
<feature type="region of interest" description="Disordered" evidence="1">
    <location>
        <begin position="97"/>
        <end position="152"/>
    </location>
</feature>
<accession>A0A6A5Q4K0</accession>
<dbReference type="EMBL" id="ML979147">
    <property type="protein sequence ID" value="KAF1911011.1"/>
    <property type="molecule type" value="Genomic_DNA"/>
</dbReference>
<dbReference type="AlphaFoldDB" id="A0A6A5Q4K0"/>
<feature type="compositionally biased region" description="Basic and acidic residues" evidence="1">
    <location>
        <begin position="132"/>
        <end position="141"/>
    </location>
</feature>
<evidence type="ECO:0000256" key="1">
    <source>
        <dbReference type="SAM" id="MobiDB-lite"/>
    </source>
</evidence>